<reference evidence="3 4" key="1">
    <citation type="submission" date="2016-10" db="EMBL/GenBank/DDBJ databases">
        <authorList>
            <person name="de Groot N.N."/>
        </authorList>
    </citation>
    <scope>NUCLEOTIDE SEQUENCE [LARGE SCALE GENOMIC DNA]</scope>
    <source>
        <strain evidence="3 4">DSM 21800</strain>
    </source>
</reference>
<dbReference type="EMBL" id="LT629772">
    <property type="protein sequence ID" value="SDS42740.1"/>
    <property type="molecule type" value="Genomic_DNA"/>
</dbReference>
<keyword evidence="4" id="KW-1185">Reference proteome</keyword>
<name>A0A1H1S3S2_9ACTN</name>
<feature type="domain" description="Ketopantoate reductase C-terminal" evidence="2">
    <location>
        <begin position="223"/>
        <end position="323"/>
    </location>
</feature>
<sequence length="361" mass="38318">MTRYVFIGAGAIGSAVGGLLAARGTDVLMVARGDHGRAMAAGGLRLRTPEETVSVRPPTVTGPDGVVLRPDDVLVLTTKTHQAEAAIDQWADVEVHDGDTVRGRAADLLPIITALNGVASEEIALRYFARVYAACVMMPAAMIDPGEVILRGTPQRGVFHLGRYPTLPADDPDRREADARWLSGLAADWDAAGCHVTTPDAVMDWKYRKLLSNLGNVFDALLADPGEAGDLRRAAEAEARRILDAAGIGYISDETDNAARRPHFSVAKVPGTPDRIGGSSWQSLMRGTGTIETDYLNGEIALIARRTGDAAPLNARLTALARRAARNGLRPGAITIDRLTDELRDALPGTSLPGTSLPEPV</sequence>
<organism evidence="3 4">
    <name type="scientific">Microlunatus soli</name>
    <dbReference type="NCBI Taxonomy" id="630515"/>
    <lineage>
        <taxon>Bacteria</taxon>
        <taxon>Bacillati</taxon>
        <taxon>Actinomycetota</taxon>
        <taxon>Actinomycetes</taxon>
        <taxon>Propionibacteriales</taxon>
        <taxon>Propionibacteriaceae</taxon>
        <taxon>Microlunatus</taxon>
    </lineage>
</organism>
<dbReference type="Pfam" id="PF02558">
    <property type="entry name" value="ApbA"/>
    <property type="match status" value="1"/>
</dbReference>
<evidence type="ECO:0000259" key="2">
    <source>
        <dbReference type="Pfam" id="PF08546"/>
    </source>
</evidence>
<evidence type="ECO:0000313" key="4">
    <source>
        <dbReference type="Proteomes" id="UP000199103"/>
    </source>
</evidence>
<protein>
    <submittedName>
        <fullName evidence="3">2-dehydropantoate 2-reductase</fullName>
    </submittedName>
</protein>
<dbReference type="Gene3D" id="3.40.50.720">
    <property type="entry name" value="NAD(P)-binding Rossmann-like Domain"/>
    <property type="match status" value="1"/>
</dbReference>
<dbReference type="RefSeq" id="WP_091523404.1">
    <property type="nucleotide sequence ID" value="NZ_LT629772.1"/>
</dbReference>
<dbReference type="Pfam" id="PF08546">
    <property type="entry name" value="ApbA_C"/>
    <property type="match status" value="1"/>
</dbReference>
<proteinExistence type="predicted"/>
<dbReference type="InterPro" id="IPR013332">
    <property type="entry name" value="KPR_N"/>
</dbReference>
<dbReference type="AlphaFoldDB" id="A0A1H1S3S2"/>
<dbReference type="InterPro" id="IPR008927">
    <property type="entry name" value="6-PGluconate_DH-like_C_sf"/>
</dbReference>
<dbReference type="SUPFAM" id="SSF48179">
    <property type="entry name" value="6-phosphogluconate dehydrogenase C-terminal domain-like"/>
    <property type="match status" value="1"/>
</dbReference>
<evidence type="ECO:0000259" key="1">
    <source>
        <dbReference type="Pfam" id="PF02558"/>
    </source>
</evidence>
<dbReference type="Proteomes" id="UP000199103">
    <property type="component" value="Chromosome I"/>
</dbReference>
<dbReference type="InterPro" id="IPR013752">
    <property type="entry name" value="KPA_reductase"/>
</dbReference>
<dbReference type="OrthoDB" id="9796561at2"/>
<feature type="domain" description="Ketopantoate reductase N-terminal" evidence="1">
    <location>
        <begin position="5"/>
        <end position="156"/>
    </location>
</feature>
<dbReference type="InterPro" id="IPR036291">
    <property type="entry name" value="NAD(P)-bd_dom_sf"/>
</dbReference>
<dbReference type="Gene3D" id="1.10.1040.10">
    <property type="entry name" value="N-(1-d-carboxylethyl)-l-norvaline Dehydrogenase, domain 2"/>
    <property type="match status" value="1"/>
</dbReference>
<gene>
    <name evidence="3" type="ORF">SAMN04489812_1876</name>
</gene>
<dbReference type="InterPro" id="IPR013328">
    <property type="entry name" value="6PGD_dom2"/>
</dbReference>
<evidence type="ECO:0000313" key="3">
    <source>
        <dbReference type="EMBL" id="SDS42740.1"/>
    </source>
</evidence>
<dbReference type="STRING" id="630515.SAMN04489812_1876"/>
<dbReference type="SUPFAM" id="SSF51735">
    <property type="entry name" value="NAD(P)-binding Rossmann-fold domains"/>
    <property type="match status" value="1"/>
</dbReference>
<accession>A0A1H1S3S2</accession>